<dbReference type="InterPro" id="IPR021440">
    <property type="entry name" value="DUF3089"/>
</dbReference>
<keyword evidence="3" id="KW-1185">Reference proteome</keyword>
<evidence type="ECO:0000256" key="1">
    <source>
        <dbReference type="SAM" id="Phobius"/>
    </source>
</evidence>
<reference evidence="2 3" key="1">
    <citation type="submission" date="2019-04" db="EMBL/GenBank/DDBJ databases">
        <title>Microbes associate with the intestines of laboratory mice.</title>
        <authorList>
            <person name="Navarre W."/>
            <person name="Wong E."/>
            <person name="Huang K.C."/>
            <person name="Tropini C."/>
            <person name="Ng K."/>
            <person name="Yu B."/>
        </authorList>
    </citation>
    <scope>NUCLEOTIDE SEQUENCE [LARGE SCALE GENOMIC DNA]</scope>
    <source>
        <strain evidence="2 3">NM83_B4-11</strain>
    </source>
</reference>
<dbReference type="SUPFAM" id="SSF53474">
    <property type="entry name" value="alpha/beta-Hydrolases"/>
    <property type="match status" value="1"/>
</dbReference>
<sequence>MARKFLYVMAVLIALIIAFQITWNFYGSDLVRWYYKPKVAFEQQPALQENEYDRADMWLARPDRTGNPALWTPAGYQPRTTPGGPAVFFIHPTSYLSADHWNAPLDDEEANARAALFLRGQASVFNEVGEIWAPRYRQATFGSFLTNAADAQRALELAYGDIQAAFAAFLREIGPERPMILAGHSQGALHLTHLLKDQVAGTPLARRVVAAYVVGWPVSRSNDLPALGLPECTRADQHGCLLSWESFAEPADPALVIDTYDSSTGFDGKPRRSSTLVCTNPLTGTANAAAPATANAGTLFPSEDLASASIEAGKVPARCGDRGLLLIGEGPDVGPYVLPGNNYHVYDYSLFWANVRQDAARRVAAR</sequence>
<proteinExistence type="predicted"/>
<protein>
    <submittedName>
        <fullName evidence="2">DUF3089 domain-containing protein</fullName>
    </submittedName>
</protein>
<evidence type="ECO:0000313" key="3">
    <source>
        <dbReference type="Proteomes" id="UP000308038"/>
    </source>
</evidence>
<gene>
    <name evidence="2" type="ORF">E5988_09935</name>
</gene>
<dbReference type="Proteomes" id="UP000308038">
    <property type="component" value="Unassembled WGS sequence"/>
</dbReference>
<organism evidence="2 3">
    <name type="scientific">Sphingomonas olei</name>
    <dbReference type="NCBI Taxonomy" id="1886787"/>
    <lineage>
        <taxon>Bacteria</taxon>
        <taxon>Pseudomonadati</taxon>
        <taxon>Pseudomonadota</taxon>
        <taxon>Alphaproteobacteria</taxon>
        <taxon>Sphingomonadales</taxon>
        <taxon>Sphingomonadaceae</taxon>
        <taxon>Sphingomonas</taxon>
    </lineage>
</organism>
<comment type="caution">
    <text evidence="2">The sequence shown here is derived from an EMBL/GenBank/DDBJ whole genome shotgun (WGS) entry which is preliminary data.</text>
</comment>
<feature type="transmembrane region" description="Helical" evidence="1">
    <location>
        <begin position="6"/>
        <end position="26"/>
    </location>
</feature>
<name>A0ABY2QK79_9SPHN</name>
<keyword evidence="1" id="KW-0472">Membrane</keyword>
<dbReference type="InterPro" id="IPR029058">
    <property type="entry name" value="AB_hydrolase_fold"/>
</dbReference>
<dbReference type="Pfam" id="PF11288">
    <property type="entry name" value="DUF3089"/>
    <property type="match status" value="1"/>
</dbReference>
<dbReference type="EMBL" id="SSTI01000006">
    <property type="protein sequence ID" value="THG39968.1"/>
    <property type="molecule type" value="Genomic_DNA"/>
</dbReference>
<accession>A0ABY2QK79</accession>
<dbReference type="RefSeq" id="WP_136451569.1">
    <property type="nucleotide sequence ID" value="NZ_SSTI01000006.1"/>
</dbReference>
<evidence type="ECO:0000313" key="2">
    <source>
        <dbReference type="EMBL" id="THG39968.1"/>
    </source>
</evidence>
<dbReference type="Gene3D" id="3.40.50.1820">
    <property type="entry name" value="alpha/beta hydrolase"/>
    <property type="match status" value="1"/>
</dbReference>
<keyword evidence="1" id="KW-1133">Transmembrane helix</keyword>
<keyword evidence="1" id="KW-0812">Transmembrane</keyword>